<evidence type="ECO:0000256" key="6">
    <source>
        <dbReference type="ARBA" id="ARBA00023187"/>
    </source>
</evidence>
<dbReference type="GO" id="GO:0005685">
    <property type="term" value="C:U1 snRNP"/>
    <property type="evidence" value="ECO:0007669"/>
    <property type="project" value="TreeGrafter"/>
</dbReference>
<evidence type="ECO:0000256" key="10">
    <source>
        <dbReference type="PIRNR" id="PIRNR006609"/>
    </source>
</evidence>
<dbReference type="GO" id="GO:0071013">
    <property type="term" value="C:catalytic step 2 spliceosome"/>
    <property type="evidence" value="ECO:0007669"/>
    <property type="project" value="TreeGrafter"/>
</dbReference>
<dbReference type="PANTHER" id="PTHR11021">
    <property type="entry name" value="SMALL NUCLEAR RIBONUCLEOPROTEIN F SNRNP-F"/>
    <property type="match status" value="1"/>
</dbReference>
<evidence type="ECO:0000256" key="4">
    <source>
        <dbReference type="ARBA" id="ARBA00022728"/>
    </source>
</evidence>
<comment type="caution">
    <text evidence="12">The sequence shown here is derived from an EMBL/GenBank/DDBJ whole genome shotgun (WGS) entry which is preliminary data.</text>
</comment>
<gene>
    <name evidence="12" type="ORF">cubi_00264</name>
</gene>
<dbReference type="Gene3D" id="2.30.30.100">
    <property type="match status" value="1"/>
</dbReference>
<evidence type="ECO:0000256" key="3">
    <source>
        <dbReference type="ARBA" id="ARBA00022664"/>
    </source>
</evidence>
<reference evidence="12 13" key="1">
    <citation type="submission" date="2016-10" db="EMBL/GenBank/DDBJ databases">
        <title>Reductive evolution of mitochondrial metabolism and differential evolution of invasion-related proteins in Cryptosporidium.</title>
        <authorList>
            <person name="Liu S."/>
            <person name="Roellig D.M."/>
            <person name="Guo Y."/>
            <person name="Li N."/>
            <person name="Frace M.A."/>
            <person name="Tang K."/>
            <person name="Zhang L."/>
            <person name="Feng Y."/>
            <person name="Xiao L."/>
        </authorList>
    </citation>
    <scope>NUCLEOTIDE SEQUENCE [LARGE SCALE GENOMIC DNA]</scope>
    <source>
        <strain evidence="12">39726</strain>
    </source>
</reference>
<keyword evidence="7 10" id="KW-0539">Nucleus</keyword>
<evidence type="ECO:0000313" key="13">
    <source>
        <dbReference type="Proteomes" id="UP000186176"/>
    </source>
</evidence>
<feature type="domain" description="Sm" evidence="11">
    <location>
        <begin position="8"/>
        <end position="81"/>
    </location>
</feature>
<dbReference type="InterPro" id="IPR001163">
    <property type="entry name" value="Sm_dom_euk/arc"/>
</dbReference>
<evidence type="ECO:0000256" key="1">
    <source>
        <dbReference type="ARBA" id="ARBA00004123"/>
    </source>
</evidence>
<dbReference type="VEuPathDB" id="CryptoDB:cubi_00264"/>
<keyword evidence="3 10" id="KW-0507">mRNA processing</keyword>
<name>A0A1J4ML05_9CRYT</name>
<dbReference type="Proteomes" id="UP000186176">
    <property type="component" value="Unassembled WGS sequence"/>
</dbReference>
<evidence type="ECO:0000256" key="9">
    <source>
        <dbReference type="ARBA" id="ARBA00030144"/>
    </source>
</evidence>
<dbReference type="PIRSF" id="PIRSF006609">
    <property type="entry name" value="snRNP_SmF"/>
    <property type="match status" value="1"/>
</dbReference>
<organism evidence="12 13">
    <name type="scientific">Cryptosporidium ubiquitum</name>
    <dbReference type="NCBI Taxonomy" id="857276"/>
    <lineage>
        <taxon>Eukaryota</taxon>
        <taxon>Sar</taxon>
        <taxon>Alveolata</taxon>
        <taxon>Apicomplexa</taxon>
        <taxon>Conoidasida</taxon>
        <taxon>Coccidia</taxon>
        <taxon>Eucoccidiorida</taxon>
        <taxon>Eimeriorina</taxon>
        <taxon>Cryptosporidiidae</taxon>
        <taxon>Cryptosporidium</taxon>
    </lineage>
</organism>
<dbReference type="GO" id="GO:0000398">
    <property type="term" value="P:mRNA splicing, via spliceosome"/>
    <property type="evidence" value="ECO:0007669"/>
    <property type="project" value="InterPro"/>
</dbReference>
<keyword evidence="5 10" id="KW-0694">RNA-binding</keyword>
<dbReference type="InterPro" id="IPR016487">
    <property type="entry name" value="Lsm6/sSmF"/>
</dbReference>
<keyword evidence="13" id="KW-1185">Reference proteome</keyword>
<dbReference type="SMART" id="SM00651">
    <property type="entry name" value="Sm"/>
    <property type="match status" value="1"/>
</dbReference>
<dbReference type="InterPro" id="IPR047575">
    <property type="entry name" value="Sm"/>
</dbReference>
<evidence type="ECO:0000256" key="2">
    <source>
        <dbReference type="ARBA" id="ARBA00007927"/>
    </source>
</evidence>
<keyword evidence="4 10" id="KW-0747">Spliceosome</keyword>
<dbReference type="EMBL" id="LRBP01000009">
    <property type="protein sequence ID" value="OII74711.1"/>
    <property type="molecule type" value="Genomic_DNA"/>
</dbReference>
<dbReference type="SUPFAM" id="SSF50182">
    <property type="entry name" value="Sm-like ribonucleoproteins"/>
    <property type="match status" value="1"/>
</dbReference>
<dbReference type="GeneID" id="39977057"/>
<dbReference type="InterPro" id="IPR034100">
    <property type="entry name" value="Sm_F"/>
</dbReference>
<dbReference type="CDD" id="cd01722">
    <property type="entry name" value="Sm_F"/>
    <property type="match status" value="1"/>
</dbReference>
<dbReference type="PROSITE" id="PS52002">
    <property type="entry name" value="SM"/>
    <property type="match status" value="1"/>
</dbReference>
<accession>A0A1J4ML05</accession>
<dbReference type="OrthoDB" id="409625at2759"/>
<evidence type="ECO:0000313" key="12">
    <source>
        <dbReference type="EMBL" id="OII74711.1"/>
    </source>
</evidence>
<keyword evidence="8 10" id="KW-0687">Ribonucleoprotein</keyword>
<evidence type="ECO:0000259" key="11">
    <source>
        <dbReference type="PROSITE" id="PS52002"/>
    </source>
</evidence>
<evidence type="ECO:0000256" key="7">
    <source>
        <dbReference type="ARBA" id="ARBA00023242"/>
    </source>
</evidence>
<dbReference type="GO" id="GO:0003723">
    <property type="term" value="F:RNA binding"/>
    <property type="evidence" value="ECO:0007669"/>
    <property type="project" value="UniProtKB-UniRule"/>
</dbReference>
<dbReference type="Pfam" id="PF01423">
    <property type="entry name" value="LSM"/>
    <property type="match status" value="1"/>
</dbReference>
<dbReference type="GO" id="GO:0034715">
    <property type="term" value="C:pICln-Sm protein complex"/>
    <property type="evidence" value="ECO:0007669"/>
    <property type="project" value="TreeGrafter"/>
</dbReference>
<comment type="subcellular location">
    <subcellularLocation>
        <location evidence="1 10">Nucleus</location>
    </subcellularLocation>
</comment>
<proteinExistence type="inferred from homology"/>
<protein>
    <recommendedName>
        <fullName evidence="9">Sm protein F</fullName>
    </recommendedName>
</protein>
<evidence type="ECO:0000256" key="8">
    <source>
        <dbReference type="ARBA" id="ARBA00023274"/>
    </source>
</evidence>
<dbReference type="AlphaFoldDB" id="A0A1J4ML05"/>
<dbReference type="InterPro" id="IPR010920">
    <property type="entry name" value="LSM_dom_sf"/>
</dbReference>
<dbReference type="PANTHER" id="PTHR11021:SF0">
    <property type="entry name" value="SMALL NUCLEAR RIBONUCLEOPROTEIN F"/>
    <property type="match status" value="1"/>
</dbReference>
<sequence>MSGLVAVNPKPFLSSLINKVAIIRLKWGNMRYKGTLVSFDEYMNFLLNDCEEWIDGTKKGTLGKVFIRCNNVLYISRAEETKEETKADLQKDEEMIE</sequence>
<keyword evidence="6 10" id="KW-0508">mRNA splicing</keyword>
<comment type="similarity">
    <text evidence="2 10">Belongs to the snRNP Sm proteins family. SmF/LSm6 subfamily.</text>
</comment>
<dbReference type="RefSeq" id="XP_028875857.1">
    <property type="nucleotide sequence ID" value="XM_029017278.1"/>
</dbReference>
<evidence type="ECO:0000256" key="5">
    <source>
        <dbReference type="ARBA" id="ARBA00022884"/>
    </source>
</evidence>